<organism evidence="1 2">
    <name type="scientific">Clostridium cochlearium</name>
    <dbReference type="NCBI Taxonomy" id="1494"/>
    <lineage>
        <taxon>Bacteria</taxon>
        <taxon>Bacillati</taxon>
        <taxon>Bacillota</taxon>
        <taxon>Clostridia</taxon>
        <taxon>Eubacteriales</taxon>
        <taxon>Clostridiaceae</taxon>
        <taxon>Clostridium</taxon>
    </lineage>
</organism>
<dbReference type="Proteomes" id="UP000250223">
    <property type="component" value="Unassembled WGS sequence"/>
</dbReference>
<dbReference type="EMBL" id="UAWC01000026">
    <property type="protein sequence ID" value="SQB36265.1"/>
    <property type="molecule type" value="Genomic_DNA"/>
</dbReference>
<dbReference type="InterPro" id="IPR019657">
    <property type="entry name" value="ComFB"/>
</dbReference>
<gene>
    <name evidence="1" type="primary">comFB</name>
    <name evidence="1" type="ORF">NCTC13028_02490</name>
</gene>
<protein>
    <submittedName>
        <fullName evidence="1">Late competence development protein</fullName>
    </submittedName>
</protein>
<sequence>MIKNYMEVIVDDLFPTIIDEYMDICKCDKCIDDIKAIALNNLEPIYVVSEKGNMYAKSNELNVQFRTDVIKELTEAIEIVSQNPRH</sequence>
<dbReference type="Pfam" id="PF10719">
    <property type="entry name" value="ComFB"/>
    <property type="match status" value="1"/>
</dbReference>
<evidence type="ECO:0000313" key="1">
    <source>
        <dbReference type="EMBL" id="SQB36265.1"/>
    </source>
</evidence>
<evidence type="ECO:0000313" key="2">
    <source>
        <dbReference type="Proteomes" id="UP000250223"/>
    </source>
</evidence>
<dbReference type="AlphaFoldDB" id="A0A2X2WJX1"/>
<proteinExistence type="predicted"/>
<dbReference type="RefSeq" id="WP_096636102.1">
    <property type="nucleotide sequence ID" value="NZ_OAOH01000001.1"/>
</dbReference>
<reference evidence="1 2" key="1">
    <citation type="submission" date="2018-06" db="EMBL/GenBank/DDBJ databases">
        <authorList>
            <consortium name="Pathogen Informatics"/>
            <person name="Doyle S."/>
        </authorList>
    </citation>
    <scope>NUCLEOTIDE SEQUENCE [LARGE SCALE GENOMIC DNA]</scope>
    <source>
        <strain evidence="1 2">NCTC13028</strain>
    </source>
</reference>
<name>A0A2X2WJX1_CLOCO</name>
<accession>A0A2X2WJX1</accession>